<protein>
    <submittedName>
        <fullName evidence="1">Uncharacterized protein</fullName>
    </submittedName>
</protein>
<dbReference type="AlphaFoldDB" id="A0A8J2LVE1"/>
<proteinExistence type="predicted"/>
<name>A0A8J2LVE1_9HEXA</name>
<organism evidence="1 2">
    <name type="scientific">Allacma fusca</name>
    <dbReference type="NCBI Taxonomy" id="39272"/>
    <lineage>
        <taxon>Eukaryota</taxon>
        <taxon>Metazoa</taxon>
        <taxon>Ecdysozoa</taxon>
        <taxon>Arthropoda</taxon>
        <taxon>Hexapoda</taxon>
        <taxon>Collembola</taxon>
        <taxon>Symphypleona</taxon>
        <taxon>Sminthuridae</taxon>
        <taxon>Allacma</taxon>
    </lineage>
</organism>
<accession>A0A8J2LVE1</accession>
<reference evidence="1" key="1">
    <citation type="submission" date="2021-06" db="EMBL/GenBank/DDBJ databases">
        <authorList>
            <person name="Hodson N. C."/>
            <person name="Mongue J. A."/>
            <person name="Jaron S. K."/>
        </authorList>
    </citation>
    <scope>NUCLEOTIDE SEQUENCE</scope>
</reference>
<keyword evidence="2" id="KW-1185">Reference proteome</keyword>
<comment type="caution">
    <text evidence="1">The sequence shown here is derived from an EMBL/GenBank/DDBJ whole genome shotgun (WGS) entry which is preliminary data.</text>
</comment>
<evidence type="ECO:0000313" key="2">
    <source>
        <dbReference type="Proteomes" id="UP000708208"/>
    </source>
</evidence>
<dbReference type="EMBL" id="CAJVCH010571828">
    <property type="protein sequence ID" value="CAG7838631.1"/>
    <property type="molecule type" value="Genomic_DNA"/>
</dbReference>
<feature type="non-terminal residue" evidence="1">
    <location>
        <position position="1"/>
    </location>
</feature>
<gene>
    <name evidence="1" type="ORF">AFUS01_LOCUS47578</name>
</gene>
<dbReference type="Proteomes" id="UP000708208">
    <property type="component" value="Unassembled WGS sequence"/>
</dbReference>
<sequence length="20" mass="2267">STSFTESFLLDKIIVRVVVL</sequence>
<evidence type="ECO:0000313" key="1">
    <source>
        <dbReference type="EMBL" id="CAG7838631.1"/>
    </source>
</evidence>